<name>A0ABR8GVR2_9CYAN</name>
<keyword evidence="2" id="KW-0472">Membrane</keyword>
<proteinExistence type="predicted"/>
<protein>
    <recommendedName>
        <fullName evidence="5">TonB C-terminal domain-containing protein</fullName>
    </recommendedName>
</protein>
<comment type="caution">
    <text evidence="3">The sequence shown here is derived from an EMBL/GenBank/DDBJ whole genome shotgun (WGS) entry which is preliminary data.</text>
</comment>
<feature type="transmembrane region" description="Helical" evidence="2">
    <location>
        <begin position="52"/>
        <end position="71"/>
    </location>
</feature>
<reference evidence="3 4" key="1">
    <citation type="journal article" date="2020" name="ISME J.">
        <title>Comparative genomics reveals insights into cyanobacterial evolution and habitat adaptation.</title>
        <authorList>
            <person name="Chen M.Y."/>
            <person name="Teng W.K."/>
            <person name="Zhao L."/>
            <person name="Hu C.X."/>
            <person name="Zhou Y.K."/>
            <person name="Han B.P."/>
            <person name="Song L.R."/>
            <person name="Shu W.S."/>
        </authorList>
    </citation>
    <scope>NUCLEOTIDE SEQUENCE [LARGE SCALE GENOMIC DNA]</scope>
    <source>
        <strain evidence="3 4">FACHB-248</strain>
    </source>
</reference>
<dbReference type="EMBL" id="JACJTA010000056">
    <property type="protein sequence ID" value="MBD2607160.1"/>
    <property type="molecule type" value="Genomic_DNA"/>
</dbReference>
<sequence length="437" mass="49088">MVTVFPTINYQLSINNYQLSTINHQLSNMTQSVDQTSITDITSRRHNDPPGLWIAVVTSSVALHLLLFWLMRYNNPLSLWFPRDPEAIIPIEVIEISPTASKAKVPKPQLKAKTVSPPSANQQSSTVTARNENSSGINFGAIRKERKRNTFVSKPNTQVVPKQSVPTFTPTPTPTSSGNLRRKRLREEISLGKPTPLPKFTPVEPRQPIGEDSQTPIRRTPRQPIGEDSQIPSRRTPPQPIGEDSQTPSRRTPRQPIGEDSQIPSRRTPRQPIGEDSQIPSRRTPRQPIGEDSQIPTTRKTPQPATGGGIIAISRFLTPDELTPDEQRILIRDSLPKGSILPEHIGSNEKQIDSISLKPNLDLPEKEFLVSLVIDETGNVVQAEVVDRAIAPAQRGKYQQFANFIFQGEKFYPARYQNGTPVLQWTNRFVRIKIHRR</sequence>
<organism evidence="3 4">
    <name type="scientific">Scytonema hofmannii FACHB-248</name>
    <dbReference type="NCBI Taxonomy" id="1842502"/>
    <lineage>
        <taxon>Bacteria</taxon>
        <taxon>Bacillati</taxon>
        <taxon>Cyanobacteriota</taxon>
        <taxon>Cyanophyceae</taxon>
        <taxon>Nostocales</taxon>
        <taxon>Scytonemataceae</taxon>
        <taxon>Scytonema</taxon>
    </lineage>
</organism>
<evidence type="ECO:0008006" key="5">
    <source>
        <dbReference type="Google" id="ProtNLM"/>
    </source>
</evidence>
<keyword evidence="2" id="KW-0812">Transmembrane</keyword>
<evidence type="ECO:0000256" key="2">
    <source>
        <dbReference type="SAM" id="Phobius"/>
    </source>
</evidence>
<feature type="compositionally biased region" description="Polar residues" evidence="1">
    <location>
        <begin position="150"/>
        <end position="165"/>
    </location>
</feature>
<feature type="compositionally biased region" description="Polar residues" evidence="1">
    <location>
        <begin position="116"/>
        <end position="137"/>
    </location>
</feature>
<feature type="compositionally biased region" description="Polar residues" evidence="1">
    <location>
        <begin position="294"/>
        <end position="304"/>
    </location>
</feature>
<evidence type="ECO:0000313" key="4">
    <source>
        <dbReference type="Proteomes" id="UP000660380"/>
    </source>
</evidence>
<gene>
    <name evidence="3" type="ORF">H6G81_22175</name>
</gene>
<dbReference type="Proteomes" id="UP000660380">
    <property type="component" value="Unassembled WGS sequence"/>
</dbReference>
<keyword evidence="4" id="KW-1185">Reference proteome</keyword>
<accession>A0ABR8GVR2</accession>
<evidence type="ECO:0000313" key="3">
    <source>
        <dbReference type="EMBL" id="MBD2607160.1"/>
    </source>
</evidence>
<dbReference type="RefSeq" id="WP_029638535.1">
    <property type="nucleotide sequence ID" value="NZ_JACJTA010000056.1"/>
</dbReference>
<feature type="region of interest" description="Disordered" evidence="1">
    <location>
        <begin position="102"/>
        <end position="309"/>
    </location>
</feature>
<evidence type="ECO:0000256" key="1">
    <source>
        <dbReference type="SAM" id="MobiDB-lite"/>
    </source>
</evidence>
<keyword evidence="2" id="KW-1133">Transmembrane helix</keyword>